<organism evidence="1 2">
    <name type="scientific">Paludisphaera mucosa</name>
    <dbReference type="NCBI Taxonomy" id="3030827"/>
    <lineage>
        <taxon>Bacteria</taxon>
        <taxon>Pseudomonadati</taxon>
        <taxon>Planctomycetota</taxon>
        <taxon>Planctomycetia</taxon>
        <taxon>Isosphaerales</taxon>
        <taxon>Isosphaeraceae</taxon>
        <taxon>Paludisphaera</taxon>
    </lineage>
</organism>
<evidence type="ECO:0000313" key="2">
    <source>
        <dbReference type="Proteomes" id="UP001216907"/>
    </source>
</evidence>
<dbReference type="RefSeq" id="WP_277859515.1">
    <property type="nucleotide sequence ID" value="NZ_JARRAG010000001.1"/>
</dbReference>
<keyword evidence="2" id="KW-1185">Reference proteome</keyword>
<protein>
    <submittedName>
        <fullName evidence="1">DUF937 domain-containing protein</fullName>
    </submittedName>
</protein>
<dbReference type="EMBL" id="JARRAG010000001">
    <property type="protein sequence ID" value="MDG3003160.1"/>
    <property type="molecule type" value="Genomic_DNA"/>
</dbReference>
<evidence type="ECO:0000313" key="1">
    <source>
        <dbReference type="EMBL" id="MDG3003160.1"/>
    </source>
</evidence>
<comment type="caution">
    <text evidence="1">The sequence shown here is derived from an EMBL/GenBank/DDBJ whole genome shotgun (WGS) entry which is preliminary data.</text>
</comment>
<proteinExistence type="predicted"/>
<accession>A0ABT6F6Z0</accession>
<name>A0ABT6F6Z0_9BACT</name>
<sequence>MSIVDVIKNQLSGDVLGKLSAAIGEPEDKTQAAAGAAVPSVLSVLANSVLTGKGLDGLLGALRNFEGTDVIASLKAPSSGGSVSPPAGGDILGSLLGPNLSTLINILSKFSGLGATAMKTLMTYLGPIILSAIAAQLKGKGGLSPANLTSFFTTEKANITKALPAGLSLADMPSIPGVPTPKVPDAGVPSWLLPVVALGLIGAAAWFFLKSPAEGPLPEVPVPPPMNRPNVTPPAPVDTAKIPPAPTDAAVTIPSVDEVTKSLSDVYTGATQALVDVKDVATAETAAPKLTDLGSKLDLVKPLWDKLPAEAKAAVAKVTVDHLDTFKALVAKAVELPGVGDKLKAILDALVAKLAGFTA</sequence>
<reference evidence="1 2" key="1">
    <citation type="submission" date="2023-03" db="EMBL/GenBank/DDBJ databases">
        <title>Paludisphaera mucosa sp. nov. a novel planctomycete from northern fen.</title>
        <authorList>
            <person name="Ivanova A."/>
        </authorList>
    </citation>
    <scope>NUCLEOTIDE SEQUENCE [LARGE SCALE GENOMIC DNA]</scope>
    <source>
        <strain evidence="1 2">Pla2</strain>
    </source>
</reference>
<dbReference type="Proteomes" id="UP001216907">
    <property type="component" value="Unassembled WGS sequence"/>
</dbReference>
<dbReference type="InterPro" id="IPR009282">
    <property type="entry name" value="DUF937"/>
</dbReference>
<gene>
    <name evidence="1" type="ORF">PZE19_05220</name>
</gene>
<dbReference type="Pfam" id="PF06078">
    <property type="entry name" value="DUF937"/>
    <property type="match status" value="1"/>
</dbReference>